<evidence type="ECO:0000259" key="2">
    <source>
        <dbReference type="Pfam" id="PF14309"/>
    </source>
</evidence>
<dbReference type="InterPro" id="IPR044257">
    <property type="entry name" value="TRM32-like"/>
</dbReference>
<dbReference type="PaxDb" id="3827-XP_004514133.1"/>
<dbReference type="PANTHER" id="PTHR47071">
    <property type="entry name" value="PROTEIN TRM32"/>
    <property type="match status" value="1"/>
</dbReference>
<feature type="domain" description="DUF4378" evidence="2">
    <location>
        <begin position="362"/>
        <end position="505"/>
    </location>
</feature>
<name>A0A3Q7XII9_CICAR</name>
<protein>
    <submittedName>
        <fullName evidence="4">Protein TRM32-like</fullName>
    </submittedName>
</protein>
<accession>A0A3Q7XII9</accession>
<dbReference type="STRING" id="3827.A0A3Q7XII9"/>
<evidence type="ECO:0000313" key="3">
    <source>
        <dbReference type="Proteomes" id="UP000087171"/>
    </source>
</evidence>
<dbReference type="Proteomes" id="UP000087171">
    <property type="component" value="Unplaced"/>
</dbReference>
<organism evidence="3 4">
    <name type="scientific">Cicer arietinum</name>
    <name type="common">Chickpea</name>
    <name type="synonym">Garbanzo</name>
    <dbReference type="NCBI Taxonomy" id="3827"/>
    <lineage>
        <taxon>Eukaryota</taxon>
        <taxon>Viridiplantae</taxon>
        <taxon>Streptophyta</taxon>
        <taxon>Embryophyta</taxon>
        <taxon>Tracheophyta</taxon>
        <taxon>Spermatophyta</taxon>
        <taxon>Magnoliopsida</taxon>
        <taxon>eudicotyledons</taxon>
        <taxon>Gunneridae</taxon>
        <taxon>Pentapetalae</taxon>
        <taxon>rosids</taxon>
        <taxon>fabids</taxon>
        <taxon>Fabales</taxon>
        <taxon>Fabaceae</taxon>
        <taxon>Papilionoideae</taxon>
        <taxon>50 kb inversion clade</taxon>
        <taxon>NPAAA clade</taxon>
        <taxon>Hologalegina</taxon>
        <taxon>IRL clade</taxon>
        <taxon>Cicereae</taxon>
        <taxon>Cicer</taxon>
    </lineage>
</organism>
<sequence>MKCRVEDIAKRNTFGVSTLLYKHFFGTLETTNMKKEILLAFLHDPVSPMVYHFHKQRVKRAKVTLNRSESFPFHDSLPKWKGRLYCGNETQKLVQYESTKTFYEHVMPPLTKGRVNGNFNINEAEIVRDVSFSSGYAKGQKHKEIKHVNMNLKQKIEHVTGESEKEKIRVAMDSVIHKLPQGQGISDELKKEILKKLTDPIIKREVQYKNCIRRIKSLEEPLESYFKQKENSFRIEDIHLQYEKLKLVKEKSHSSPLRMLIPLERILSLPDLQSFSYASPLSFNDQDIMAIKEYKASIAASDSKSKARSSDRPNNVDEQQVTKKDSLKVIKTTKNAHKLEIQTKKFNHEIPHIHVDTKDKDEFNYVKYVLEISGLTSNESLSSWHAKDTPLDPSLYEEMENDPEFCSHKGGQCNHHVLFDLINETMLEIYGRSHCCPPIGCHILHKVWTHMSKSLGLRYKVDQTIDDHVGRDFSSKSDGWVNHHIYDECVGLEIEDMIFHDLLEEIMLDLACL</sequence>
<evidence type="ECO:0000313" key="4">
    <source>
        <dbReference type="RefSeq" id="XP_027186193.1"/>
    </source>
</evidence>
<feature type="region of interest" description="Disordered" evidence="1">
    <location>
        <begin position="302"/>
        <end position="324"/>
    </location>
</feature>
<gene>
    <name evidence="4" type="primary">LOC101499034</name>
</gene>
<dbReference type="PANTHER" id="PTHR47071:SF3">
    <property type="entry name" value="DUF4378 DOMAIN PROTEIN"/>
    <property type="match status" value="1"/>
</dbReference>
<dbReference type="AlphaFoldDB" id="A0A3Q7XII9"/>
<dbReference type="RefSeq" id="XP_027186193.1">
    <property type="nucleotide sequence ID" value="XM_027330392.1"/>
</dbReference>
<proteinExistence type="predicted"/>
<dbReference type="OrthoDB" id="758104at2759"/>
<feature type="compositionally biased region" description="Basic and acidic residues" evidence="1">
    <location>
        <begin position="303"/>
        <end position="324"/>
    </location>
</feature>
<evidence type="ECO:0000256" key="1">
    <source>
        <dbReference type="SAM" id="MobiDB-lite"/>
    </source>
</evidence>
<keyword evidence="3" id="KW-1185">Reference proteome</keyword>
<reference evidence="4" key="1">
    <citation type="submission" date="2025-08" db="UniProtKB">
        <authorList>
            <consortium name="RefSeq"/>
        </authorList>
    </citation>
    <scope>IDENTIFICATION</scope>
    <source>
        <tissue evidence="4">Etiolated seedlings</tissue>
    </source>
</reference>
<dbReference type="InterPro" id="IPR025486">
    <property type="entry name" value="DUF4378"/>
</dbReference>
<dbReference type="Pfam" id="PF14309">
    <property type="entry name" value="DUF4378"/>
    <property type="match status" value="1"/>
</dbReference>